<dbReference type="GO" id="GO:0000278">
    <property type="term" value="P:mitotic cell cycle"/>
    <property type="evidence" value="ECO:0007669"/>
    <property type="project" value="TreeGrafter"/>
</dbReference>
<dbReference type="InParanoid" id="B0WT18"/>
<proteinExistence type="predicted"/>
<dbReference type="EnsemblMetazoa" id="CPIJ010438-RA">
    <property type="protein sequence ID" value="CPIJ010438-PA"/>
    <property type="gene ID" value="CPIJ010438"/>
</dbReference>
<dbReference type="SUPFAM" id="SSF46785">
    <property type="entry name" value="Winged helix' DNA-binding domain"/>
    <property type="match status" value="1"/>
</dbReference>
<dbReference type="InterPro" id="IPR045173">
    <property type="entry name" value="Cdt1"/>
</dbReference>
<evidence type="ECO:0000313" key="3">
    <source>
        <dbReference type="EnsemblMetazoa" id="CPIJ010438-PA"/>
    </source>
</evidence>
<evidence type="ECO:0000313" key="2">
    <source>
        <dbReference type="EMBL" id="EDS34155.1"/>
    </source>
</evidence>
<dbReference type="GO" id="GO:0030174">
    <property type="term" value="P:regulation of DNA-templated DNA replication initiation"/>
    <property type="evidence" value="ECO:0007669"/>
    <property type="project" value="InterPro"/>
</dbReference>
<dbReference type="STRING" id="7176.B0WT18"/>
<evidence type="ECO:0000259" key="1">
    <source>
        <dbReference type="SMART" id="SM01075"/>
    </source>
</evidence>
<dbReference type="PANTHER" id="PTHR28637:SF1">
    <property type="entry name" value="DNA REPLICATION FACTOR CDT1"/>
    <property type="match status" value="1"/>
</dbReference>
<dbReference type="PANTHER" id="PTHR28637">
    <property type="entry name" value="DNA REPLICATION FACTOR CDT1"/>
    <property type="match status" value="1"/>
</dbReference>
<dbReference type="GO" id="GO:0005634">
    <property type="term" value="C:nucleus"/>
    <property type="evidence" value="ECO:0007669"/>
    <property type="project" value="TreeGrafter"/>
</dbReference>
<protein>
    <submittedName>
        <fullName evidence="2 3">DNA replication factor Cdt1</fullName>
    </submittedName>
</protein>
<dbReference type="GO" id="GO:0070182">
    <property type="term" value="F:DNA polymerase binding"/>
    <property type="evidence" value="ECO:0007669"/>
    <property type="project" value="TreeGrafter"/>
</dbReference>
<dbReference type="InterPro" id="IPR036390">
    <property type="entry name" value="WH_DNA-bd_sf"/>
</dbReference>
<dbReference type="GO" id="GO:0000076">
    <property type="term" value="P:DNA replication checkpoint signaling"/>
    <property type="evidence" value="ECO:0007669"/>
    <property type="project" value="TreeGrafter"/>
</dbReference>
<dbReference type="GO" id="GO:0003677">
    <property type="term" value="F:DNA binding"/>
    <property type="evidence" value="ECO:0007669"/>
    <property type="project" value="InterPro"/>
</dbReference>
<evidence type="ECO:0000313" key="4">
    <source>
        <dbReference type="Proteomes" id="UP000002320"/>
    </source>
</evidence>
<reference evidence="2" key="1">
    <citation type="submission" date="2007-03" db="EMBL/GenBank/DDBJ databases">
        <title>Annotation of Culex pipiens quinquefasciatus.</title>
        <authorList>
            <consortium name="The Broad Institute Genome Sequencing Platform"/>
            <person name="Atkinson P.W."/>
            <person name="Hemingway J."/>
            <person name="Christensen B.M."/>
            <person name="Higgs S."/>
            <person name="Kodira C."/>
            <person name="Hannick L."/>
            <person name="Megy K."/>
            <person name="O'Leary S."/>
            <person name="Pearson M."/>
            <person name="Haas B.J."/>
            <person name="Mauceli E."/>
            <person name="Wortman J.R."/>
            <person name="Lee N.H."/>
            <person name="Guigo R."/>
            <person name="Stanke M."/>
            <person name="Alvarado L."/>
            <person name="Amedeo P."/>
            <person name="Antoine C.H."/>
            <person name="Arensburger P."/>
            <person name="Bidwell S.L."/>
            <person name="Crawford M."/>
            <person name="Camaro F."/>
            <person name="Devon K."/>
            <person name="Engels R."/>
            <person name="Hammond M."/>
            <person name="Howarth C."/>
            <person name="Koehrsen M."/>
            <person name="Lawson D."/>
            <person name="Montgomery P."/>
            <person name="Nene V."/>
            <person name="Nusbaum C."/>
            <person name="Puiu D."/>
            <person name="Romero-Severson J."/>
            <person name="Severson D.W."/>
            <person name="Shumway M."/>
            <person name="Sisk P."/>
            <person name="Stolte C."/>
            <person name="Zeng Q."/>
            <person name="Eisenstadt E."/>
            <person name="Fraser-Liggett C."/>
            <person name="Strausberg R."/>
            <person name="Galagan J."/>
            <person name="Birren B."/>
            <person name="Collins F.H."/>
        </authorList>
    </citation>
    <scope>NUCLEOTIDE SEQUENCE [LARGE SCALE GENOMIC DNA]</scope>
    <source>
        <strain evidence="2">JHB</strain>
    </source>
</reference>
<dbReference type="InterPro" id="IPR014939">
    <property type="entry name" value="CDT1_Gemini-bd-like"/>
</dbReference>
<organism>
    <name type="scientific">Culex quinquefasciatus</name>
    <name type="common">Southern house mosquito</name>
    <name type="synonym">Culex pungens</name>
    <dbReference type="NCBI Taxonomy" id="7176"/>
    <lineage>
        <taxon>Eukaryota</taxon>
        <taxon>Metazoa</taxon>
        <taxon>Ecdysozoa</taxon>
        <taxon>Arthropoda</taxon>
        <taxon>Hexapoda</taxon>
        <taxon>Insecta</taxon>
        <taxon>Pterygota</taxon>
        <taxon>Neoptera</taxon>
        <taxon>Endopterygota</taxon>
        <taxon>Diptera</taxon>
        <taxon>Nematocera</taxon>
        <taxon>Culicoidea</taxon>
        <taxon>Culicidae</taxon>
        <taxon>Culicinae</taxon>
        <taxon>Culicini</taxon>
        <taxon>Culex</taxon>
        <taxon>Culex</taxon>
    </lineage>
</organism>
<dbReference type="Pfam" id="PF08839">
    <property type="entry name" value="CDT1"/>
    <property type="match status" value="1"/>
</dbReference>
<reference evidence="3" key="2">
    <citation type="submission" date="2021-02" db="UniProtKB">
        <authorList>
            <consortium name="EnsemblMetazoa"/>
        </authorList>
    </citation>
    <scope>IDENTIFICATION</scope>
    <source>
        <strain evidence="3">JHB</strain>
    </source>
</reference>
<dbReference type="AlphaFoldDB" id="B0WT18"/>
<feature type="domain" description="CDT1 Geminin-binding" evidence="1">
    <location>
        <begin position="31"/>
        <end position="119"/>
    </location>
</feature>
<dbReference type="Proteomes" id="UP000002320">
    <property type="component" value="Unassembled WGS sequence"/>
</dbReference>
<dbReference type="VEuPathDB" id="VectorBase:CPIJ010438"/>
<dbReference type="EMBL" id="DS232079">
    <property type="protein sequence ID" value="EDS34155.1"/>
    <property type="molecule type" value="Genomic_DNA"/>
</dbReference>
<keyword evidence="4" id="KW-1185">Reference proteome</keyword>
<dbReference type="OrthoDB" id="341730at2759"/>
<name>B0WT18_CULQU</name>
<dbReference type="HOGENOM" id="CLU_2040339_0_0_1"/>
<dbReference type="GO" id="GO:0071163">
    <property type="term" value="P:DNA replication preinitiation complex assembly"/>
    <property type="evidence" value="ECO:0007669"/>
    <property type="project" value="InterPro"/>
</dbReference>
<gene>
    <name evidence="3" type="primary">6042774</name>
    <name evidence="2" type="ORF">CpipJ_CPIJ010438</name>
</gene>
<sequence length="121" mass="14151">MPAKLPIVPTKVPAYQRFQTLADSGRPALQLLYKYRYLGELFKCIDTVCAIFHNWKKQITFRKLKPAVQRMARKNFYENRLAHINTFNRLLLAKAKDVHETTDNRRLGSILPLCKSSLQIF</sequence>
<dbReference type="eggNOG" id="KOG4762">
    <property type="taxonomic scope" value="Eukaryota"/>
</dbReference>
<accession>B0WT18</accession>
<dbReference type="KEGG" id="cqu:CpipJ_CPIJ010438"/>
<dbReference type="VEuPathDB" id="VectorBase:CQUJHB015581"/>
<dbReference type="SMART" id="SM01075">
    <property type="entry name" value="CDT1"/>
    <property type="match status" value="1"/>
</dbReference>